<evidence type="ECO:0000256" key="1">
    <source>
        <dbReference type="SAM" id="MobiDB-lite"/>
    </source>
</evidence>
<evidence type="ECO:0000313" key="3">
    <source>
        <dbReference type="EMBL" id="KAI1718135.1"/>
    </source>
</evidence>
<dbReference type="AlphaFoldDB" id="A0AAD4NBA0"/>
<dbReference type="InterPro" id="IPR005607">
    <property type="entry name" value="BSD_dom"/>
</dbReference>
<keyword evidence="4" id="KW-1185">Reference proteome</keyword>
<dbReference type="PROSITE" id="PS50858">
    <property type="entry name" value="BSD"/>
    <property type="match status" value="1"/>
</dbReference>
<dbReference type="PANTHER" id="PTHR16019:SF6">
    <property type="entry name" value="SYNAPSE-ASSOCIATED PROTEIN 1"/>
    <property type="match status" value="1"/>
</dbReference>
<dbReference type="GO" id="GO:0048172">
    <property type="term" value="P:regulation of short-term neuronal synaptic plasticity"/>
    <property type="evidence" value="ECO:0007669"/>
    <property type="project" value="TreeGrafter"/>
</dbReference>
<dbReference type="GO" id="GO:0038203">
    <property type="term" value="P:TORC2 signaling"/>
    <property type="evidence" value="ECO:0007669"/>
    <property type="project" value="TreeGrafter"/>
</dbReference>
<dbReference type="Gene3D" id="1.10.3970.10">
    <property type="entry name" value="BSD domain"/>
    <property type="match status" value="1"/>
</dbReference>
<dbReference type="SMART" id="SM00751">
    <property type="entry name" value="BSD"/>
    <property type="match status" value="1"/>
</dbReference>
<dbReference type="GO" id="GO:0005634">
    <property type="term" value="C:nucleus"/>
    <property type="evidence" value="ECO:0007669"/>
    <property type="project" value="TreeGrafter"/>
</dbReference>
<proteinExistence type="predicted"/>
<comment type="caution">
    <text evidence="3">The sequence shown here is derived from an EMBL/GenBank/DDBJ whole genome shotgun (WGS) entry which is preliminary data.</text>
</comment>
<dbReference type="InterPro" id="IPR035925">
    <property type="entry name" value="BSD_dom_sf"/>
</dbReference>
<dbReference type="SUPFAM" id="SSF140383">
    <property type="entry name" value="BSD domain-like"/>
    <property type="match status" value="1"/>
</dbReference>
<feature type="compositionally biased region" description="Basic and acidic residues" evidence="1">
    <location>
        <begin position="16"/>
        <end position="44"/>
    </location>
</feature>
<reference evidence="3" key="1">
    <citation type="submission" date="2022-01" db="EMBL/GenBank/DDBJ databases">
        <title>Genome Sequence Resource for Two Populations of Ditylenchus destructor, the Migratory Endoparasitic Phytonematode.</title>
        <authorList>
            <person name="Zhang H."/>
            <person name="Lin R."/>
            <person name="Xie B."/>
        </authorList>
    </citation>
    <scope>NUCLEOTIDE SEQUENCE</scope>
    <source>
        <strain evidence="3">BazhouSP</strain>
    </source>
</reference>
<dbReference type="InterPro" id="IPR051494">
    <property type="entry name" value="BSD_domain-containing"/>
</dbReference>
<evidence type="ECO:0000259" key="2">
    <source>
        <dbReference type="PROSITE" id="PS50858"/>
    </source>
</evidence>
<feature type="region of interest" description="Disordered" evidence="1">
    <location>
        <begin position="205"/>
        <end position="266"/>
    </location>
</feature>
<feature type="region of interest" description="Disordered" evidence="1">
    <location>
        <begin position="15"/>
        <end position="44"/>
    </location>
</feature>
<feature type="domain" description="BSD" evidence="2">
    <location>
        <begin position="141"/>
        <end position="197"/>
    </location>
</feature>
<protein>
    <submittedName>
        <fullName evidence="3">BSD domain-containing protein</fullName>
    </submittedName>
</protein>
<evidence type="ECO:0000313" key="4">
    <source>
        <dbReference type="Proteomes" id="UP001201812"/>
    </source>
</evidence>
<dbReference type="PANTHER" id="PTHR16019">
    <property type="entry name" value="SYNAPSE-ASSOCIATED PROTEIN"/>
    <property type="match status" value="1"/>
</dbReference>
<dbReference type="GO" id="GO:0005794">
    <property type="term" value="C:Golgi apparatus"/>
    <property type="evidence" value="ECO:0007669"/>
    <property type="project" value="TreeGrafter"/>
</dbReference>
<organism evidence="3 4">
    <name type="scientific">Ditylenchus destructor</name>
    <dbReference type="NCBI Taxonomy" id="166010"/>
    <lineage>
        <taxon>Eukaryota</taxon>
        <taxon>Metazoa</taxon>
        <taxon>Ecdysozoa</taxon>
        <taxon>Nematoda</taxon>
        <taxon>Chromadorea</taxon>
        <taxon>Rhabditida</taxon>
        <taxon>Tylenchina</taxon>
        <taxon>Tylenchomorpha</taxon>
        <taxon>Sphaerularioidea</taxon>
        <taxon>Anguinidae</taxon>
        <taxon>Anguininae</taxon>
        <taxon>Ditylenchus</taxon>
    </lineage>
</organism>
<dbReference type="Proteomes" id="UP001201812">
    <property type="component" value="Unassembled WGS sequence"/>
</dbReference>
<name>A0AAD4NBA0_9BILA</name>
<sequence>MFSLLGNIQRNIAGLYEKEPTEEQKADSNEMPNEKKQEDTNAEDKSLNFFTEAGVNTSLIADKVFGYAKVAQQRANQLGSLISEKTIIGDLDKENEQFKKVLLEEKGGEAKCEMPWMGMPDEELAREHIFSLSSDERNFLAEPPMDDEVNNKNAERLASELLKVDLNLQQMRFRLVPKQISEGHFWRNYFYRVSLVKKLLMEKPNETVEEPKAECSSQNNSETTEKNTEVVGNATKTDNEISKELGSEEKQTPGNGKSSTEEDWEKELLNDLTEFELVENGGKSEVEWDKEINELLEVETQNLEK</sequence>
<feature type="compositionally biased region" description="Basic and acidic residues" evidence="1">
    <location>
        <begin position="237"/>
        <end position="251"/>
    </location>
</feature>
<accession>A0AAD4NBA0</accession>
<dbReference type="Pfam" id="PF03909">
    <property type="entry name" value="BSD"/>
    <property type="match status" value="1"/>
</dbReference>
<gene>
    <name evidence="3" type="ORF">DdX_06550</name>
</gene>
<dbReference type="EMBL" id="JAKKPZ010000008">
    <property type="protein sequence ID" value="KAI1718135.1"/>
    <property type="molecule type" value="Genomic_DNA"/>
</dbReference>
<dbReference type="GO" id="GO:0045202">
    <property type="term" value="C:synapse"/>
    <property type="evidence" value="ECO:0007669"/>
    <property type="project" value="TreeGrafter"/>
</dbReference>